<sequence>LKRDKNFCQVLGCELDSQWRFWTLARLTEADTCLDFLQANTRVIYVNILIGSDWFSSFCWFLRTLTQSRPTETARPGSGVHQSWSQVCWTSDQLMSKGQSVLKPRGQNNTTLLSEPPNISGSVGPVFHLNPPEDLDSQLPHQVYPSSSKQNWVYEKPAHTGPVYPPVLSKPQKNKDYGSSTLDLAGSDLETEKMWIFRLTFFRHVPSLIRMNDGAKNLILVSESPFVSHLVSTPPRCFPAGSRRVLEERGQF</sequence>
<dbReference type="EMBL" id="HAEC01011807">
    <property type="protein sequence ID" value="SBQ80024.1"/>
    <property type="molecule type" value="Transcribed_RNA"/>
</dbReference>
<reference evidence="1" key="2">
    <citation type="submission" date="2016-06" db="EMBL/GenBank/DDBJ databases">
        <title>The genome of a short-lived fish provides insights into sex chromosome evolution and the genetic control of aging.</title>
        <authorList>
            <person name="Reichwald K."/>
            <person name="Felder M."/>
            <person name="Petzold A."/>
            <person name="Koch P."/>
            <person name="Groth M."/>
            <person name="Platzer M."/>
        </authorList>
    </citation>
    <scope>NUCLEOTIDE SEQUENCE</scope>
    <source>
        <tissue evidence="1">Brain</tissue>
    </source>
</reference>
<evidence type="ECO:0000313" key="1">
    <source>
        <dbReference type="EMBL" id="SBQ80024.1"/>
    </source>
</evidence>
<organism evidence="1">
    <name type="scientific">Nothobranchius korthausae</name>
    <dbReference type="NCBI Taxonomy" id="1143690"/>
    <lineage>
        <taxon>Eukaryota</taxon>
        <taxon>Metazoa</taxon>
        <taxon>Chordata</taxon>
        <taxon>Craniata</taxon>
        <taxon>Vertebrata</taxon>
        <taxon>Euteleostomi</taxon>
        <taxon>Actinopterygii</taxon>
        <taxon>Neopterygii</taxon>
        <taxon>Teleostei</taxon>
        <taxon>Neoteleostei</taxon>
        <taxon>Acanthomorphata</taxon>
        <taxon>Ovalentaria</taxon>
        <taxon>Atherinomorphae</taxon>
        <taxon>Cyprinodontiformes</taxon>
        <taxon>Nothobranchiidae</taxon>
        <taxon>Nothobranchius</taxon>
    </lineage>
</organism>
<protein>
    <submittedName>
        <fullName evidence="1">Uncharacterized protein</fullName>
    </submittedName>
</protein>
<reference evidence="1" key="1">
    <citation type="submission" date="2016-05" db="EMBL/GenBank/DDBJ databases">
        <authorList>
            <person name="Lavstsen T."/>
            <person name="Jespersen J.S."/>
        </authorList>
    </citation>
    <scope>NUCLEOTIDE SEQUENCE</scope>
    <source>
        <tissue evidence="1">Brain</tissue>
    </source>
</reference>
<proteinExistence type="predicted"/>
<dbReference type="AlphaFoldDB" id="A0A1A8H9X8"/>
<accession>A0A1A8H9X8</accession>
<gene>
    <name evidence="1" type="primary">Nfu_g_1_010743</name>
</gene>
<name>A0A1A8H9X8_9TELE</name>
<feature type="non-terminal residue" evidence="1">
    <location>
        <position position="1"/>
    </location>
</feature>